<feature type="compositionally biased region" description="Low complexity" evidence="4">
    <location>
        <begin position="465"/>
        <end position="475"/>
    </location>
</feature>
<feature type="compositionally biased region" description="Low complexity" evidence="4">
    <location>
        <begin position="1632"/>
        <end position="1646"/>
    </location>
</feature>
<gene>
    <name evidence="6" type="ORF">ODALV1_LOCUS18867</name>
</gene>
<feature type="compositionally biased region" description="Basic residues" evidence="4">
    <location>
        <begin position="2217"/>
        <end position="2226"/>
    </location>
</feature>
<feature type="compositionally biased region" description="Polar residues" evidence="4">
    <location>
        <begin position="2343"/>
        <end position="2358"/>
    </location>
</feature>
<feature type="compositionally biased region" description="Polar residues" evidence="4">
    <location>
        <begin position="714"/>
        <end position="743"/>
    </location>
</feature>
<dbReference type="Gene3D" id="3.40.50.300">
    <property type="entry name" value="P-loop containing nucleotide triphosphate hydrolases"/>
    <property type="match status" value="1"/>
</dbReference>
<feature type="compositionally biased region" description="Low complexity" evidence="4">
    <location>
        <begin position="1089"/>
        <end position="1105"/>
    </location>
</feature>
<evidence type="ECO:0000256" key="3">
    <source>
        <dbReference type="SAM" id="Coils"/>
    </source>
</evidence>
<name>A0ABP1R7U6_9HEXA</name>
<feature type="region of interest" description="Disordered" evidence="4">
    <location>
        <begin position="144"/>
        <end position="212"/>
    </location>
</feature>
<feature type="compositionally biased region" description="Polar residues" evidence="4">
    <location>
        <begin position="1"/>
        <end position="16"/>
    </location>
</feature>
<feature type="compositionally biased region" description="Low complexity" evidence="4">
    <location>
        <begin position="1336"/>
        <end position="1346"/>
    </location>
</feature>
<feature type="region of interest" description="Disordered" evidence="4">
    <location>
        <begin position="1"/>
        <end position="34"/>
    </location>
</feature>
<feature type="compositionally biased region" description="Low complexity" evidence="4">
    <location>
        <begin position="899"/>
        <end position="923"/>
    </location>
</feature>
<keyword evidence="2 3" id="KW-0175">Coiled coil</keyword>
<feature type="compositionally biased region" description="Basic residues" evidence="4">
    <location>
        <begin position="1688"/>
        <end position="1697"/>
    </location>
</feature>
<feature type="region of interest" description="Disordered" evidence="4">
    <location>
        <begin position="963"/>
        <end position="1001"/>
    </location>
</feature>
<dbReference type="InterPro" id="IPR039041">
    <property type="entry name" value="Nav/unc-53"/>
</dbReference>
<feature type="coiled-coil region" evidence="3">
    <location>
        <begin position="2063"/>
        <end position="2090"/>
    </location>
</feature>
<feature type="compositionally biased region" description="Polar residues" evidence="4">
    <location>
        <begin position="1209"/>
        <end position="1220"/>
    </location>
</feature>
<feature type="region of interest" description="Disordered" evidence="4">
    <location>
        <begin position="1317"/>
        <end position="1485"/>
    </location>
</feature>
<dbReference type="PANTHER" id="PTHR12784:SF28">
    <property type="entry name" value="PROTEIN SICKIE"/>
    <property type="match status" value="1"/>
</dbReference>
<feature type="compositionally biased region" description="Low complexity" evidence="4">
    <location>
        <begin position="878"/>
        <end position="888"/>
    </location>
</feature>
<proteinExistence type="inferred from homology"/>
<feature type="compositionally biased region" description="Low complexity" evidence="4">
    <location>
        <begin position="1891"/>
        <end position="1904"/>
    </location>
</feature>
<feature type="region of interest" description="Disordered" evidence="4">
    <location>
        <begin position="1208"/>
        <end position="1260"/>
    </location>
</feature>
<reference evidence="6 7" key="1">
    <citation type="submission" date="2024-08" db="EMBL/GenBank/DDBJ databases">
        <authorList>
            <person name="Cucini C."/>
            <person name="Frati F."/>
        </authorList>
    </citation>
    <scope>NUCLEOTIDE SEQUENCE [LARGE SCALE GENOMIC DNA]</scope>
</reference>
<feature type="compositionally biased region" description="Polar residues" evidence="4">
    <location>
        <begin position="1131"/>
        <end position="1145"/>
    </location>
</feature>
<feature type="compositionally biased region" description="Low complexity" evidence="4">
    <location>
        <begin position="1678"/>
        <end position="1687"/>
    </location>
</feature>
<feature type="compositionally biased region" description="Polar residues" evidence="4">
    <location>
        <begin position="476"/>
        <end position="488"/>
    </location>
</feature>
<dbReference type="InterPro" id="IPR057568">
    <property type="entry name" value="CortBP2_NAV1-like_AAA_lid"/>
</dbReference>
<feature type="compositionally biased region" description="Basic residues" evidence="4">
    <location>
        <begin position="2301"/>
        <end position="2310"/>
    </location>
</feature>
<feature type="compositionally biased region" description="Basic and acidic residues" evidence="4">
    <location>
        <begin position="421"/>
        <end position="436"/>
    </location>
</feature>
<organism evidence="6 7">
    <name type="scientific">Orchesella dallaii</name>
    <dbReference type="NCBI Taxonomy" id="48710"/>
    <lineage>
        <taxon>Eukaryota</taxon>
        <taxon>Metazoa</taxon>
        <taxon>Ecdysozoa</taxon>
        <taxon>Arthropoda</taxon>
        <taxon>Hexapoda</taxon>
        <taxon>Collembola</taxon>
        <taxon>Entomobryomorpha</taxon>
        <taxon>Entomobryoidea</taxon>
        <taxon>Orchesellidae</taxon>
        <taxon>Orchesellinae</taxon>
        <taxon>Orchesella</taxon>
    </lineage>
</organism>
<feature type="domain" description="Calponin-homology (CH)" evidence="5">
    <location>
        <begin position="37"/>
        <end position="144"/>
    </location>
</feature>
<dbReference type="EMBL" id="CAXLJM020000062">
    <property type="protein sequence ID" value="CAL8120135.1"/>
    <property type="molecule type" value="Genomic_DNA"/>
</dbReference>
<dbReference type="InterPro" id="IPR027417">
    <property type="entry name" value="P-loop_NTPase"/>
</dbReference>
<accession>A0ABP1R7U6</accession>
<feature type="compositionally biased region" description="Low complexity" evidence="4">
    <location>
        <begin position="367"/>
        <end position="382"/>
    </location>
</feature>
<dbReference type="PROSITE" id="PS50021">
    <property type="entry name" value="CH"/>
    <property type="match status" value="1"/>
</dbReference>
<dbReference type="SUPFAM" id="SSF47576">
    <property type="entry name" value="Calponin-homology domain, CH-domain"/>
    <property type="match status" value="1"/>
</dbReference>
<feature type="compositionally biased region" description="Polar residues" evidence="4">
    <location>
        <begin position="2194"/>
        <end position="2211"/>
    </location>
</feature>
<feature type="compositionally biased region" description="Low complexity" evidence="4">
    <location>
        <begin position="224"/>
        <end position="251"/>
    </location>
</feature>
<feature type="compositionally biased region" description="Polar residues" evidence="4">
    <location>
        <begin position="383"/>
        <end position="392"/>
    </location>
</feature>
<dbReference type="PANTHER" id="PTHR12784">
    <property type="entry name" value="STEERIN"/>
    <property type="match status" value="1"/>
</dbReference>
<feature type="compositionally biased region" description="Low complexity" evidence="4">
    <location>
        <begin position="661"/>
        <end position="684"/>
    </location>
</feature>
<feature type="compositionally biased region" description="Polar residues" evidence="4">
    <location>
        <begin position="252"/>
        <end position="262"/>
    </location>
</feature>
<feature type="compositionally biased region" description="Low complexity" evidence="4">
    <location>
        <begin position="1731"/>
        <end position="1748"/>
    </location>
</feature>
<feature type="compositionally biased region" description="Low complexity" evidence="4">
    <location>
        <begin position="2175"/>
        <end position="2193"/>
    </location>
</feature>
<feature type="region of interest" description="Disordered" evidence="4">
    <location>
        <begin position="224"/>
        <end position="314"/>
    </location>
</feature>
<feature type="region of interest" description="Disordered" evidence="4">
    <location>
        <begin position="1891"/>
        <end position="1963"/>
    </location>
</feature>
<feature type="region of interest" description="Disordered" evidence="4">
    <location>
        <begin position="1500"/>
        <end position="1537"/>
    </location>
</feature>
<feature type="compositionally biased region" description="Low complexity" evidence="4">
    <location>
        <begin position="1066"/>
        <end position="1082"/>
    </location>
</feature>
<dbReference type="Proteomes" id="UP001642540">
    <property type="component" value="Unassembled WGS sequence"/>
</dbReference>
<feature type="region of interest" description="Disordered" evidence="4">
    <location>
        <begin position="330"/>
        <end position="944"/>
    </location>
</feature>
<evidence type="ECO:0000259" key="5">
    <source>
        <dbReference type="PROSITE" id="PS50021"/>
    </source>
</evidence>
<dbReference type="InterPro" id="IPR036872">
    <property type="entry name" value="CH_dom_sf"/>
</dbReference>
<dbReference type="Pfam" id="PF25408">
    <property type="entry name" value="AAA_lid_NAV1"/>
    <property type="match status" value="1"/>
</dbReference>
<evidence type="ECO:0000256" key="4">
    <source>
        <dbReference type="SAM" id="MobiDB-lite"/>
    </source>
</evidence>
<feature type="compositionally biased region" description="Polar residues" evidence="4">
    <location>
        <begin position="1446"/>
        <end position="1463"/>
    </location>
</feature>
<feature type="compositionally biased region" description="Low complexity" evidence="4">
    <location>
        <begin position="305"/>
        <end position="314"/>
    </location>
</feature>
<feature type="compositionally biased region" description="Polar residues" evidence="4">
    <location>
        <begin position="839"/>
        <end position="852"/>
    </location>
</feature>
<feature type="region of interest" description="Disordered" evidence="4">
    <location>
        <begin position="2175"/>
        <end position="2391"/>
    </location>
</feature>
<comment type="caution">
    <text evidence="6">The sequence shown here is derived from an EMBL/GenBank/DDBJ whole genome shotgun (WGS) entry which is preliminary data.</text>
</comment>
<feature type="compositionally biased region" description="Polar residues" evidence="4">
    <location>
        <begin position="293"/>
        <end position="304"/>
    </location>
</feature>
<evidence type="ECO:0000313" key="6">
    <source>
        <dbReference type="EMBL" id="CAL8120135.1"/>
    </source>
</evidence>
<dbReference type="InterPro" id="IPR001715">
    <property type="entry name" value="CH_dom"/>
</dbReference>
<feature type="compositionally biased region" description="Low complexity" evidence="4">
    <location>
        <begin position="339"/>
        <end position="352"/>
    </location>
</feature>
<dbReference type="Pfam" id="PF23092">
    <property type="entry name" value="Ubiquitin_6"/>
    <property type="match status" value="1"/>
</dbReference>
<feature type="compositionally biased region" description="Low complexity" evidence="4">
    <location>
        <begin position="181"/>
        <end position="195"/>
    </location>
</feature>
<evidence type="ECO:0000256" key="1">
    <source>
        <dbReference type="ARBA" id="ARBA00006255"/>
    </source>
</evidence>
<feature type="compositionally biased region" description="Polar residues" evidence="4">
    <location>
        <begin position="2280"/>
        <end position="2300"/>
    </location>
</feature>
<feature type="compositionally biased region" description="Polar residues" evidence="4">
    <location>
        <begin position="1106"/>
        <end position="1123"/>
    </location>
</feature>
<evidence type="ECO:0000313" key="7">
    <source>
        <dbReference type="Proteomes" id="UP001642540"/>
    </source>
</evidence>
<dbReference type="CDD" id="cd21212">
    <property type="entry name" value="CH_NAV2-like"/>
    <property type="match status" value="1"/>
</dbReference>
<feature type="compositionally biased region" description="Basic and acidic residues" evidence="4">
    <location>
        <begin position="2243"/>
        <end position="2261"/>
    </location>
</feature>
<feature type="compositionally biased region" description="Low complexity" evidence="4">
    <location>
        <begin position="744"/>
        <end position="793"/>
    </location>
</feature>
<feature type="region of interest" description="Disordered" evidence="4">
    <location>
        <begin position="1047"/>
        <end position="1147"/>
    </location>
</feature>
<feature type="compositionally biased region" description="Polar residues" evidence="4">
    <location>
        <begin position="1911"/>
        <end position="1929"/>
    </location>
</feature>
<dbReference type="Pfam" id="PF00307">
    <property type="entry name" value="CH"/>
    <property type="match status" value="1"/>
</dbReference>
<sequence length="2977" mass="314319">MQSEQVNSSSAPSGAKSQYPHGHQQQQQHTQRKYSAQETIHIYTDWANHYLEKARCKRQIQDLQVDVTDGVILADVIEAVTSQKVPDVHRKPKTSSQMLDNIQSCLVFLTNLGVSLEGINARDIRDGHLKSILSLFFQLSRYKQQQKQQDRDRHNNQTKQTIPDNNIIMMQQQQHHRHYSSGHSNNKSSSQGSSKNPHESSKLPGFCKQHTSIPIPNLGAPVVNGVGSASTSSSSGVVHQHHSFPQQQHHQNLVNAHISSGNVHGPSKKSSSSSVDKGKGLIGGGGSAHGHPYNSSGSLNVKPTSGSSSRSTSPSAAALAGVASSGVSGIPHSFIPQPRSSSIPSAPSSARSSIHEKHLPNNAKLPSSAPTGSSSSSSKSSSRTQNNNAVNAQQHGSIVTQQQHQQSISSSNKGSNSSMLEKFKFFKDKDKSDKLKGSGSSSSSSNKRTSSSSGFSSARSERSDSSVSLSSETKTGVTEGSPCSSSSGVILRNRSSGGGDRHDIVGGSNTNSKSGHGGSSAGGVAPQMLIDSSSSTPRLAIKGFRQKLGKAIASKESSPKASSHHHSSSSSPKSSRKESGDSHHHRVHSNESSSSLSNNNKSGTSSSGGYHQPSSSSSQKGHGKHESSSKSSSSSSRAMTKHTGTISEALASPASDSSLCGSAGVNGVDNVNVTNSGQNGSSSSAPSFLRQPKGASANGSSSSRDSKNRFSGTGIPTRNSLIGGSGGSPPNSQRDSELLTMSQSGNSPNMSANNNNNINNNIASNNNNLLEGNSVSTTSLNSTASSNMSSTTNGVLQSSGNGTGIPKPTAAVKGTTKQLPSLNPQSNGKALTDEAKLSGGSNRDNNSKQNSTRAREDVVNPVDSKNEVGLVASPPSNPSSSPLVSSTPENNEIKPEVTSCSSSDSRSNLSQNSFSSEKSLCGSSSGGGPSTLNKTSTNSSIKSTESCNNGITVALVSPMPSLTNSASNTASVSSMDSNSGLTQSQFSASSVSQSNSNSNSSDVTVMLASKYQQQLQQSAENVVNNSVASSVEQGVEQVASKQLEIRHETPDEEGMHTTATSKISPGSGFESSTASGSSSMGSLKCMVETGSSSSGTSVTSPTCVTQDQLGNGNVNQKLTSENSVPGGKSGAGNNDNRCHQENGNSVIPECDEDDLILNVKPMEPLLRNSPYGYIKSPPGGHPGSSNSPAFFAAAHKAGGNGIQMRRTGSCENGNPNNRSLVKSIDGSRHGYTNPYCDPSRVIGRRAHPPPTGSFSTSGYASSTAGDYDYADIDNFDMTTAGYLSDGDLLMSGNSTNETNRMNDGYVSESGVSIYGRRVSHVGGADVRNGSRRDGPSNRSSSHNNNSKHGVITEDRHGHLVSNLRGSESSSSLRRVASPVGSSASHQHQHHHHPHQPLLSPSGGGVGSGVFTGDYGNSRVVSRDKHHSSTSSPHNGPRNGHGAEYSNYHQHTGSSTNISNNALASSHKKSMNSLDPKGSARKGMMGIKEDHYGKETIDKCERQQRSGAGGHTSSGSSGSSSSGGGGGSDGTKRSKGLGVGSASAGVGIGVGLQSPGAPGGFGFMRRPSAGIQGGNNIPSNSPKYAVPVTVSGKMVGMRDMMTADEFKQAHAALAAATSSCSSHMSPYSVITTIQQQQSSAPGSAQSPKARTKVKVSGGTQTTNDLHEMSRGHSATLYAQQHQQQQHQQQHQHHPHQHHSQTLPGHGHGSSSNAGEVSEYASSTCSRNSGSFASSSHQQPGGGSSSSAAGYKSLSLTTPTAAQLSQSLRERILGSQSLPKGATSSADYAAILAAIQHQQQHQQIYGTPNSSRDRMARYAAASASNGGTKNMMNDGSLSDAGGYAAYSEIYASTAGVSGSTPYSWMRHSTGYASSITSAPNRLIGVGGSMTEAESMESLSSTSSLAAQLRDARSNSLTQGRLSSAQPNREQGSPSRSPRLNRSNSISHFRERTFPRSTKSEKLYPSMLQRNEDANPYYSSTMSATGVPTLPTSPIHGPTARLCSGPSGAPPGPYSSAASASSNHSVRLSMSPYTGFLAKLSTKEDDINASSLSLVSTASSLYSSQEDKHAHEVRKMRRELQEAQEKVQTLTNQLTTNAHVVAAFEQSLSSMTRRLETLTLTAEQKDSELTELKTTIELLRKQSVEAGLTVPEMAGVGTHDESPMARQLSADSVSSINSISSACSGTSHSHTSSPSGQVQMTPSGTPTHSANLITPESPGSKKKHAKGKGWLRSSFTKAFSRSKSKTRNDSSPDHADMIIDHDGQLRPNHFNGDVNGTHHQHRMNNATHLGPTSQHHQSINAQHRNPHLLHHQQQHQLSHNGGLKGVGNSMPTSPLLSPPPGEGRKNNSSCSISTGSHSPRSNGGGAVSHDGRSRLGSATGLCEEPPEEPRSVDELKKQLREKEMVLTDIRLEALTSAHQLESLKETVTKMRNEMLSLKQDNERLQRMVTCKSLTSSQTSLQMGATEGIDRRLSASEVPPPSSATLEMFLTDSTEKEGKRITVSVYLGSHGCYDRYISPIEGIPAQECIIGTISVSTKTKWDALDSLVKRAFKDYLMRIDPVSSLGLSADSVVCYAVGEVVRSKEGTPPELLPCGYLVGDVTKIRICLRGALQGAVDALAFETCVPKSVLQRYMALLGDNGRIIICGPSGTGKSYLARKLGEFLVARSGKDPCPEAIASFSADHKNSKELRQYLINLVEQCDGSGGIDLPSVIILDNLHQVANLGDVFNGVLSSRQQASPIIVGTMTQSASAPPNVQLHHNFRWVLFGNHMEPVKGLLSRFLQRRLIEVDTQNGTKNLELARVVDWIPKVWHHVNKVLEAHNSADVTIGPRLFLSCPMDVANSQVWFTDLWHYSVVPYLIEAVKEGLQIFGKKAMWEDPSQYLILTYPWPQQLALNTGKSSLQRIRPEDVGYDIKAAGNGVGSNGNKATHGDISNDTDPLMNMLMRLQEAANYSGPQSNDSDTTSLDSHVSLDPKDYIATV</sequence>
<feature type="compositionally biased region" description="Low complexity" evidence="4">
    <location>
        <begin position="590"/>
        <end position="620"/>
    </location>
</feature>
<feature type="compositionally biased region" description="Low complexity" evidence="4">
    <location>
        <begin position="693"/>
        <end position="703"/>
    </location>
</feature>
<dbReference type="Gene3D" id="1.10.418.10">
    <property type="entry name" value="Calponin-like domain"/>
    <property type="match status" value="1"/>
</dbReference>
<feature type="compositionally biased region" description="Polar residues" evidence="4">
    <location>
        <begin position="815"/>
        <end position="829"/>
    </location>
</feature>
<evidence type="ECO:0000256" key="2">
    <source>
        <dbReference type="ARBA" id="ARBA00023054"/>
    </source>
</evidence>
<feature type="compositionally biased region" description="Low complexity" evidence="4">
    <location>
        <begin position="1359"/>
        <end position="1379"/>
    </location>
</feature>
<feature type="compositionally biased region" description="Polar residues" evidence="4">
    <location>
        <begin position="1707"/>
        <end position="1730"/>
    </location>
</feature>
<dbReference type="InterPro" id="IPR003593">
    <property type="entry name" value="AAA+_ATPase"/>
</dbReference>
<protein>
    <recommendedName>
        <fullName evidence="5">Calponin-homology (CH) domain-containing protein</fullName>
    </recommendedName>
</protein>
<dbReference type="InterPro" id="IPR057126">
    <property type="entry name" value="NAV1-like_ubiquitin-like"/>
</dbReference>
<dbReference type="SMART" id="SM00382">
    <property type="entry name" value="AAA"/>
    <property type="match status" value="1"/>
</dbReference>
<feature type="compositionally biased region" description="Basic and acidic residues" evidence="4">
    <location>
        <begin position="1945"/>
        <end position="1959"/>
    </location>
</feature>
<dbReference type="SMART" id="SM00033">
    <property type="entry name" value="CH"/>
    <property type="match status" value="1"/>
</dbReference>
<feature type="region of interest" description="Disordered" evidence="4">
    <location>
        <begin position="1993"/>
        <end position="2019"/>
    </location>
</feature>
<keyword evidence="7" id="KW-1185">Reference proteome</keyword>
<feature type="compositionally biased region" description="Low complexity" evidence="4">
    <location>
        <begin position="930"/>
        <end position="944"/>
    </location>
</feature>
<dbReference type="SUPFAM" id="SSF52540">
    <property type="entry name" value="P-loop containing nucleoside triphosphate hydrolases"/>
    <property type="match status" value="1"/>
</dbReference>
<feature type="compositionally biased region" description="Low complexity" evidence="4">
    <location>
        <begin position="393"/>
        <end position="420"/>
    </location>
</feature>
<comment type="similarity">
    <text evidence="1">Belongs to the Nav/unc-53 family.</text>
</comment>
<feature type="compositionally biased region" description="Low complexity" evidence="4">
    <location>
        <begin position="437"/>
        <end position="458"/>
    </location>
</feature>
<feature type="region of interest" description="Disordered" evidence="4">
    <location>
        <begin position="1632"/>
        <end position="1748"/>
    </location>
</feature>
<feature type="compositionally biased region" description="Low complexity" evidence="4">
    <location>
        <begin position="18"/>
        <end position="29"/>
    </location>
</feature>
<feature type="compositionally biased region" description="Low complexity" evidence="4">
    <location>
        <begin position="1930"/>
        <end position="1944"/>
    </location>
</feature>